<keyword evidence="3 7" id="KW-0812">Transmembrane</keyword>
<evidence type="ECO:0000256" key="7">
    <source>
        <dbReference type="SAM" id="Phobius"/>
    </source>
</evidence>
<dbReference type="GO" id="GO:0008195">
    <property type="term" value="F:phosphatidate phosphatase activity"/>
    <property type="evidence" value="ECO:0007669"/>
    <property type="project" value="TreeGrafter"/>
</dbReference>
<organism evidence="9 10">
    <name type="scientific">Peronospora matthiolae</name>
    <dbReference type="NCBI Taxonomy" id="2874970"/>
    <lineage>
        <taxon>Eukaryota</taxon>
        <taxon>Sar</taxon>
        <taxon>Stramenopiles</taxon>
        <taxon>Oomycota</taxon>
        <taxon>Peronosporomycetes</taxon>
        <taxon>Peronosporales</taxon>
        <taxon>Peronosporaceae</taxon>
        <taxon>Peronospora</taxon>
    </lineage>
</organism>
<feature type="transmembrane region" description="Helical" evidence="7">
    <location>
        <begin position="232"/>
        <end position="250"/>
    </location>
</feature>
<accession>A0AAV1UJG0</accession>
<feature type="transmembrane region" description="Helical" evidence="7">
    <location>
        <begin position="295"/>
        <end position="316"/>
    </location>
</feature>
<dbReference type="GO" id="GO:0016020">
    <property type="term" value="C:membrane"/>
    <property type="evidence" value="ECO:0007669"/>
    <property type="project" value="UniProtKB-SubCell"/>
</dbReference>
<protein>
    <recommendedName>
        <fullName evidence="8">Phosphatidic acid phosphatase type 2/haloperoxidase domain-containing protein</fullName>
    </recommendedName>
</protein>
<dbReference type="Pfam" id="PF01569">
    <property type="entry name" value="PAP2"/>
    <property type="match status" value="1"/>
</dbReference>
<dbReference type="InterPro" id="IPR000326">
    <property type="entry name" value="PAP2/HPO"/>
</dbReference>
<feature type="compositionally biased region" description="Polar residues" evidence="6">
    <location>
        <begin position="357"/>
        <end position="366"/>
    </location>
</feature>
<evidence type="ECO:0000256" key="3">
    <source>
        <dbReference type="ARBA" id="ARBA00022692"/>
    </source>
</evidence>
<comment type="similarity">
    <text evidence="2">Belongs to the PA-phosphatase related phosphoesterase family.</text>
</comment>
<evidence type="ECO:0000256" key="2">
    <source>
        <dbReference type="ARBA" id="ARBA00008816"/>
    </source>
</evidence>
<dbReference type="Proteomes" id="UP001162060">
    <property type="component" value="Unassembled WGS sequence"/>
</dbReference>
<dbReference type="SUPFAM" id="SSF48317">
    <property type="entry name" value="Acid phosphatase/Vanadium-dependent haloperoxidase"/>
    <property type="match status" value="1"/>
</dbReference>
<evidence type="ECO:0000313" key="10">
    <source>
        <dbReference type="Proteomes" id="UP001162060"/>
    </source>
</evidence>
<feature type="transmembrane region" description="Helical" evidence="7">
    <location>
        <begin position="168"/>
        <end position="186"/>
    </location>
</feature>
<feature type="transmembrane region" description="Helical" evidence="7">
    <location>
        <begin position="73"/>
        <end position="90"/>
    </location>
</feature>
<dbReference type="GO" id="GO:0046839">
    <property type="term" value="P:phospholipid dephosphorylation"/>
    <property type="evidence" value="ECO:0007669"/>
    <property type="project" value="TreeGrafter"/>
</dbReference>
<sequence>MTTPTDIKRGQEAETFEYRSMAASPRNSAAAAAHLPIDGSTGETEHSAMNICEADVIEPAPNAFQRVVRRYRLLEFGSAVVLLLLALVFAEIEVHERPIPAIRVRLSATAMTWALDPSIDESKLSEQVPMWLLLVLGVALPIVINIFVNYVLPVVCQVRVIAHDTRDFLLSLVQSVALATFFTQFTKNITGRFRPSFYDMCKWQFDVVWDGVTNLCTDAAGEKEGRKSFPSGHASFAWASMLVLALYLLGRSRLNCENRSSSTLRGGKKSLMLFLCCAPILLASWIAISRCIDNWHHYSDILAGSVIGAVSALFAFNYNYGSIFSWDCAGLPLEEIHERRTIKATEGWSGRPDQLPSWRTDSDSQPPLLNYTSSGYIVDLSSRSRDSVGV</sequence>
<dbReference type="GO" id="GO:0006644">
    <property type="term" value="P:phospholipid metabolic process"/>
    <property type="evidence" value="ECO:0007669"/>
    <property type="project" value="InterPro"/>
</dbReference>
<dbReference type="CDD" id="cd03390">
    <property type="entry name" value="PAP2_containing_1_like"/>
    <property type="match status" value="1"/>
</dbReference>
<dbReference type="Gene3D" id="1.20.144.10">
    <property type="entry name" value="Phosphatidic acid phosphatase type 2/haloperoxidase"/>
    <property type="match status" value="1"/>
</dbReference>
<evidence type="ECO:0000256" key="6">
    <source>
        <dbReference type="SAM" id="MobiDB-lite"/>
    </source>
</evidence>
<evidence type="ECO:0000259" key="8">
    <source>
        <dbReference type="SMART" id="SM00014"/>
    </source>
</evidence>
<comment type="caution">
    <text evidence="9">The sequence shown here is derived from an EMBL/GenBank/DDBJ whole genome shotgun (WGS) entry which is preliminary data.</text>
</comment>
<reference evidence="9" key="1">
    <citation type="submission" date="2024-01" db="EMBL/GenBank/DDBJ databases">
        <authorList>
            <person name="Webb A."/>
        </authorList>
    </citation>
    <scope>NUCLEOTIDE SEQUENCE</scope>
    <source>
        <strain evidence="9">Pm1</strain>
    </source>
</reference>
<evidence type="ECO:0000256" key="5">
    <source>
        <dbReference type="ARBA" id="ARBA00023136"/>
    </source>
</evidence>
<name>A0AAV1UJG0_9STRA</name>
<feature type="transmembrane region" description="Helical" evidence="7">
    <location>
        <begin position="130"/>
        <end position="156"/>
    </location>
</feature>
<dbReference type="SMART" id="SM00014">
    <property type="entry name" value="acidPPc"/>
    <property type="match status" value="1"/>
</dbReference>
<dbReference type="InterPro" id="IPR036938">
    <property type="entry name" value="PAP2/HPO_sf"/>
</dbReference>
<gene>
    <name evidence="9" type="ORF">PM001_LOCUS19914</name>
</gene>
<keyword evidence="5 7" id="KW-0472">Membrane</keyword>
<evidence type="ECO:0000256" key="1">
    <source>
        <dbReference type="ARBA" id="ARBA00004141"/>
    </source>
</evidence>
<feature type="transmembrane region" description="Helical" evidence="7">
    <location>
        <begin position="271"/>
        <end position="289"/>
    </location>
</feature>
<dbReference type="AlphaFoldDB" id="A0AAV1UJG0"/>
<dbReference type="PANTHER" id="PTHR10165">
    <property type="entry name" value="LIPID PHOSPHATE PHOSPHATASE"/>
    <property type="match status" value="1"/>
</dbReference>
<comment type="subcellular location">
    <subcellularLocation>
        <location evidence="1">Membrane</location>
        <topology evidence="1">Multi-pass membrane protein</topology>
    </subcellularLocation>
</comment>
<dbReference type="InterPro" id="IPR043216">
    <property type="entry name" value="PAP-like"/>
</dbReference>
<evidence type="ECO:0000313" key="9">
    <source>
        <dbReference type="EMBL" id="CAK7934764.1"/>
    </source>
</evidence>
<evidence type="ECO:0000256" key="4">
    <source>
        <dbReference type="ARBA" id="ARBA00022989"/>
    </source>
</evidence>
<dbReference type="PANTHER" id="PTHR10165:SF35">
    <property type="entry name" value="RE23632P"/>
    <property type="match status" value="1"/>
</dbReference>
<dbReference type="EMBL" id="CAKLBY020000217">
    <property type="protein sequence ID" value="CAK7934764.1"/>
    <property type="molecule type" value="Genomic_DNA"/>
</dbReference>
<dbReference type="FunFam" id="1.20.144.10:FF:000055">
    <property type="entry name" value="Uncharacterized protein"/>
    <property type="match status" value="1"/>
</dbReference>
<feature type="region of interest" description="Disordered" evidence="6">
    <location>
        <begin position="347"/>
        <end position="366"/>
    </location>
</feature>
<feature type="domain" description="Phosphatidic acid phosphatase type 2/haloperoxidase" evidence="8">
    <location>
        <begin position="170"/>
        <end position="316"/>
    </location>
</feature>
<proteinExistence type="inferred from homology"/>
<keyword evidence="4 7" id="KW-1133">Transmembrane helix</keyword>